<proteinExistence type="predicted"/>
<accession>A0A399JA72</accession>
<organism evidence="2 3">
    <name type="scientific">Galactobacter valiniphilus</name>
    <dbReference type="NCBI Taxonomy" id="2676122"/>
    <lineage>
        <taxon>Bacteria</taxon>
        <taxon>Bacillati</taxon>
        <taxon>Actinomycetota</taxon>
        <taxon>Actinomycetes</taxon>
        <taxon>Micrococcales</taxon>
        <taxon>Micrococcaceae</taxon>
        <taxon>Galactobacter</taxon>
    </lineage>
</organism>
<feature type="transmembrane region" description="Helical" evidence="1">
    <location>
        <begin position="389"/>
        <end position="411"/>
    </location>
</feature>
<feature type="transmembrane region" description="Helical" evidence="1">
    <location>
        <begin position="145"/>
        <end position="165"/>
    </location>
</feature>
<dbReference type="Pfam" id="PF19877">
    <property type="entry name" value="DUF6350"/>
    <property type="match status" value="1"/>
</dbReference>
<dbReference type="InterPro" id="IPR045931">
    <property type="entry name" value="DUF6350"/>
</dbReference>
<feature type="transmembrane region" description="Helical" evidence="1">
    <location>
        <begin position="238"/>
        <end position="256"/>
    </location>
</feature>
<keyword evidence="1" id="KW-1133">Transmembrane helix</keyword>
<keyword evidence="3" id="KW-1185">Reference proteome</keyword>
<evidence type="ECO:0000256" key="1">
    <source>
        <dbReference type="SAM" id="Phobius"/>
    </source>
</evidence>
<feature type="transmembrane region" description="Helical" evidence="1">
    <location>
        <begin position="20"/>
        <end position="43"/>
    </location>
</feature>
<evidence type="ECO:0000313" key="3">
    <source>
        <dbReference type="Proteomes" id="UP000265419"/>
    </source>
</evidence>
<feature type="transmembrane region" description="Helical" evidence="1">
    <location>
        <begin position="303"/>
        <end position="325"/>
    </location>
</feature>
<keyword evidence="1" id="KW-0812">Transmembrane</keyword>
<reference evidence="2 3" key="1">
    <citation type="submission" date="2018-07" db="EMBL/GenBank/DDBJ databases">
        <title>Arthrobacter sp. nov., isolated from raw cow's milk with high bacterial count.</title>
        <authorList>
            <person name="Hahne J."/>
            <person name="Isele D."/>
            <person name="Lipski A."/>
        </authorList>
    </citation>
    <scope>NUCLEOTIDE SEQUENCE [LARGE SCALE GENOMIC DNA]</scope>
    <source>
        <strain evidence="2 3">JZ R-35</strain>
    </source>
</reference>
<gene>
    <name evidence="2" type="ORF">DWB68_07605</name>
</gene>
<protein>
    <submittedName>
        <fullName evidence="2">Uncharacterized protein</fullName>
    </submittedName>
</protein>
<evidence type="ECO:0000313" key="2">
    <source>
        <dbReference type="EMBL" id="RII42438.1"/>
    </source>
</evidence>
<dbReference type="AlphaFoldDB" id="A0A399JA72"/>
<feature type="transmembrane region" description="Helical" evidence="1">
    <location>
        <begin position="83"/>
        <end position="103"/>
    </location>
</feature>
<sequence>MAFRAGLQEGLPFPLWCQGALEAVQVLFITVLVTLVPALAAWASGAWAEASWVDASVIGGQWWLSAHGVPLERSADAAGGPGILWFVPLGLSLLTLLLSWRAGRRLARASWSHQLWQGIAGAAIVYAVGGAVIALLARSAASSAAWWWGALVPLVPVLLGLVAGARREAGSFGRLIGVDAADRIRRASQYSRWAGSYVWAVVRAGLLGWVCAFALSAVLLVIRLALHWVDVINVALELAPGAVGGAVLAAGQAVYLPNFALWTLSWVSGGGFSVGTSASFSPFEAHAGPMPSFPLAAALPADLVGAWWLLAVPVVAGIVAGWWFLREGENHLEESLQLRFGPRWLALSASTLLLGVFVGAVAGLLSVVASLLASGSWGIGSYTDLGPHVWLTALLLTLEIGVGTTLGYLVAPLFERDPVLDA</sequence>
<feature type="transmembrane region" description="Helical" evidence="1">
    <location>
        <begin position="345"/>
        <end position="369"/>
    </location>
</feature>
<feature type="transmembrane region" description="Helical" evidence="1">
    <location>
        <begin position="193"/>
        <end position="226"/>
    </location>
</feature>
<dbReference type="EMBL" id="QQXK01000012">
    <property type="protein sequence ID" value="RII42438.1"/>
    <property type="molecule type" value="Genomic_DNA"/>
</dbReference>
<feature type="transmembrane region" description="Helical" evidence="1">
    <location>
        <begin position="115"/>
        <end position="139"/>
    </location>
</feature>
<name>A0A399JA72_9MICC</name>
<keyword evidence="1" id="KW-0472">Membrane</keyword>
<comment type="caution">
    <text evidence="2">The sequence shown here is derived from an EMBL/GenBank/DDBJ whole genome shotgun (WGS) entry which is preliminary data.</text>
</comment>
<dbReference type="Proteomes" id="UP000265419">
    <property type="component" value="Unassembled WGS sequence"/>
</dbReference>